<evidence type="ECO:0008006" key="3">
    <source>
        <dbReference type="Google" id="ProtNLM"/>
    </source>
</evidence>
<gene>
    <name evidence="1" type="ORF">HRI_004274800</name>
</gene>
<dbReference type="OrthoDB" id="1751786at2759"/>
<sequence>MSSFRAALEDCNLEDIGYKGQWFTWEWGRLSSNNIRERLDRGVANPAWLALFPDYQLEHLVHSFSDHCPLLLTTSQANNMRKRNHHFRFEAAWLLEDSCENEVINLWRNATGTIPERLKFVSSGLDLWFNRVKKEKRINVTALKQRLKELNDYQPNDEILEETLETKLALNLEADREEIYWEQRARATG</sequence>
<proteinExistence type="predicted"/>
<keyword evidence="2" id="KW-1185">Reference proteome</keyword>
<dbReference type="Gene3D" id="3.60.10.10">
    <property type="entry name" value="Endonuclease/exonuclease/phosphatase"/>
    <property type="match status" value="1"/>
</dbReference>
<reference evidence="1" key="1">
    <citation type="submission" date="2023-05" db="EMBL/GenBank/DDBJ databases">
        <title>Genome and transcriptome analyses reveal genes involved in the formation of fine ridges on petal epidermal cells in Hibiscus trionum.</title>
        <authorList>
            <person name="Koshimizu S."/>
            <person name="Masuda S."/>
            <person name="Ishii T."/>
            <person name="Shirasu K."/>
            <person name="Hoshino A."/>
            <person name="Arita M."/>
        </authorList>
    </citation>
    <scope>NUCLEOTIDE SEQUENCE</scope>
    <source>
        <strain evidence="1">Hamamatsu line</strain>
    </source>
</reference>
<dbReference type="PANTHER" id="PTHR33710">
    <property type="entry name" value="BNAC02G09200D PROTEIN"/>
    <property type="match status" value="1"/>
</dbReference>
<dbReference type="Proteomes" id="UP001165190">
    <property type="component" value="Unassembled WGS sequence"/>
</dbReference>
<dbReference type="SUPFAM" id="SSF56219">
    <property type="entry name" value="DNase I-like"/>
    <property type="match status" value="1"/>
</dbReference>
<organism evidence="1 2">
    <name type="scientific">Hibiscus trionum</name>
    <name type="common">Flower of an hour</name>
    <dbReference type="NCBI Taxonomy" id="183268"/>
    <lineage>
        <taxon>Eukaryota</taxon>
        <taxon>Viridiplantae</taxon>
        <taxon>Streptophyta</taxon>
        <taxon>Embryophyta</taxon>
        <taxon>Tracheophyta</taxon>
        <taxon>Spermatophyta</taxon>
        <taxon>Magnoliopsida</taxon>
        <taxon>eudicotyledons</taxon>
        <taxon>Gunneridae</taxon>
        <taxon>Pentapetalae</taxon>
        <taxon>rosids</taxon>
        <taxon>malvids</taxon>
        <taxon>Malvales</taxon>
        <taxon>Malvaceae</taxon>
        <taxon>Malvoideae</taxon>
        <taxon>Hibiscus</taxon>
    </lineage>
</organism>
<dbReference type="AlphaFoldDB" id="A0A9W7MQX2"/>
<dbReference type="EMBL" id="BSYR01000045">
    <property type="protein sequence ID" value="GMJ06056.1"/>
    <property type="molecule type" value="Genomic_DNA"/>
</dbReference>
<comment type="caution">
    <text evidence="1">The sequence shown here is derived from an EMBL/GenBank/DDBJ whole genome shotgun (WGS) entry which is preliminary data.</text>
</comment>
<name>A0A9W7MQX2_HIBTR</name>
<protein>
    <recommendedName>
        <fullName evidence="3">Reverse transcriptase</fullName>
    </recommendedName>
</protein>
<evidence type="ECO:0000313" key="1">
    <source>
        <dbReference type="EMBL" id="GMJ06056.1"/>
    </source>
</evidence>
<dbReference type="PANTHER" id="PTHR33710:SF71">
    <property type="entry name" value="ENDONUCLEASE_EXONUCLEASE_PHOSPHATASE DOMAIN-CONTAINING PROTEIN"/>
    <property type="match status" value="1"/>
</dbReference>
<accession>A0A9W7MQX2</accession>
<evidence type="ECO:0000313" key="2">
    <source>
        <dbReference type="Proteomes" id="UP001165190"/>
    </source>
</evidence>
<dbReference type="InterPro" id="IPR036691">
    <property type="entry name" value="Endo/exonu/phosph_ase_sf"/>
</dbReference>